<keyword evidence="3" id="KW-1185">Reference proteome</keyword>
<organism evidence="2 3">
    <name type="scientific">Planktotalea frisia</name>
    <dbReference type="NCBI Taxonomy" id="696762"/>
    <lineage>
        <taxon>Bacteria</taxon>
        <taxon>Pseudomonadati</taxon>
        <taxon>Pseudomonadota</taxon>
        <taxon>Alphaproteobacteria</taxon>
        <taxon>Rhodobacterales</taxon>
        <taxon>Paracoccaceae</taxon>
        <taxon>Planktotalea</taxon>
    </lineage>
</organism>
<reference evidence="2 3" key="1">
    <citation type="submission" date="2016-10" db="EMBL/GenBank/DDBJ databases">
        <title>Genome sequence of Planktotalea frisia SH6-1.</title>
        <authorList>
            <person name="Poehlein A."/>
            <person name="Bakenhus I."/>
            <person name="Voget S."/>
            <person name="Brinkhoff T."/>
            <person name="Simon M."/>
        </authorList>
    </citation>
    <scope>NUCLEOTIDE SEQUENCE [LARGE SCALE GENOMIC DNA]</scope>
    <source>
        <strain evidence="2 3">SH6-1</strain>
    </source>
</reference>
<evidence type="ECO:0000256" key="1">
    <source>
        <dbReference type="SAM" id="SignalP"/>
    </source>
</evidence>
<accession>A0A1L9NS88</accession>
<dbReference type="AlphaFoldDB" id="A0A1L9NS88"/>
<dbReference type="OrthoDB" id="7308154at2"/>
<dbReference type="Proteomes" id="UP000184514">
    <property type="component" value="Unassembled WGS sequence"/>
</dbReference>
<comment type="caution">
    <text evidence="2">The sequence shown here is derived from an EMBL/GenBank/DDBJ whole genome shotgun (WGS) entry which is preliminary data.</text>
</comment>
<proteinExistence type="predicted"/>
<evidence type="ECO:0008006" key="4">
    <source>
        <dbReference type="Google" id="ProtNLM"/>
    </source>
</evidence>
<keyword evidence="1" id="KW-0732">Signal</keyword>
<feature type="chain" id="PRO_5009887212" description="AAA+ family ATPase" evidence="1">
    <location>
        <begin position="21"/>
        <end position="119"/>
    </location>
</feature>
<gene>
    <name evidence="2" type="ORF">PFRI_37040</name>
</gene>
<evidence type="ECO:0000313" key="3">
    <source>
        <dbReference type="Proteomes" id="UP000184514"/>
    </source>
</evidence>
<dbReference type="EMBL" id="MLCB01000201">
    <property type="protein sequence ID" value="OJI92109.1"/>
    <property type="molecule type" value="Genomic_DNA"/>
</dbReference>
<evidence type="ECO:0000313" key="2">
    <source>
        <dbReference type="EMBL" id="OJI92109.1"/>
    </source>
</evidence>
<name>A0A1L9NS88_9RHOB</name>
<sequence>MKQIALTATLAFALALPAQADDTKPEEGFGLMEKGARLLFEGLLQEMQPALRDMEGLTEQLEPALRGFVENMGPALGGLLEQVEDFSKYHPPEVLPNGDIILRRKSEAELAEPEGEVDL</sequence>
<protein>
    <recommendedName>
        <fullName evidence="4">AAA+ family ATPase</fullName>
    </recommendedName>
</protein>
<feature type="signal peptide" evidence="1">
    <location>
        <begin position="1"/>
        <end position="20"/>
    </location>
</feature>
<dbReference type="STRING" id="696762.PFRI_37040"/>